<dbReference type="Gene3D" id="3.40.50.300">
    <property type="entry name" value="P-loop containing nucleotide triphosphate hydrolases"/>
    <property type="match status" value="2"/>
</dbReference>
<dbReference type="SMART" id="SM00487">
    <property type="entry name" value="DEXDc"/>
    <property type="match status" value="1"/>
</dbReference>
<evidence type="ECO:0000256" key="4">
    <source>
        <dbReference type="ARBA" id="ARBA00022806"/>
    </source>
</evidence>
<dbReference type="Pfam" id="PF00270">
    <property type="entry name" value="DEAD"/>
    <property type="match status" value="1"/>
</dbReference>
<comment type="similarity">
    <text evidence="1">Belongs to the helicase family. RecQ subfamily.</text>
</comment>
<feature type="domain" description="Helicase ATP-binding" evidence="10">
    <location>
        <begin position="32"/>
        <end position="209"/>
    </location>
</feature>
<keyword evidence="3 12" id="KW-0378">Hydrolase</keyword>
<name>A0A844E489_EUBRA</name>
<evidence type="ECO:0000256" key="5">
    <source>
        <dbReference type="ARBA" id="ARBA00022840"/>
    </source>
</evidence>
<evidence type="ECO:0000256" key="6">
    <source>
        <dbReference type="ARBA" id="ARBA00023125"/>
    </source>
</evidence>
<dbReference type="EMBL" id="WKRA01000047">
    <property type="protein sequence ID" value="MSD17459.1"/>
    <property type="molecule type" value="Genomic_DNA"/>
</dbReference>
<keyword evidence="4 12" id="KW-0347">Helicase</keyword>
<dbReference type="PROSITE" id="PS51192">
    <property type="entry name" value="HELICASE_ATP_BIND_1"/>
    <property type="match status" value="1"/>
</dbReference>
<comment type="catalytic activity">
    <reaction evidence="8">
        <text>Couples ATP hydrolysis with the unwinding of duplex DNA by translocating in the 3'-5' direction.</text>
        <dbReference type="EC" id="5.6.2.4"/>
    </reaction>
</comment>
<evidence type="ECO:0000259" key="10">
    <source>
        <dbReference type="PROSITE" id="PS51192"/>
    </source>
</evidence>
<dbReference type="GO" id="GO:0009378">
    <property type="term" value="F:four-way junction helicase activity"/>
    <property type="evidence" value="ECO:0007669"/>
    <property type="project" value="TreeGrafter"/>
</dbReference>
<dbReference type="SUPFAM" id="SSF52540">
    <property type="entry name" value="P-loop containing nucleoside triphosphate hydrolases"/>
    <property type="match status" value="1"/>
</dbReference>
<keyword evidence="5" id="KW-0067">ATP-binding</keyword>
<evidence type="ECO:0000313" key="13">
    <source>
        <dbReference type="Proteomes" id="UP000431304"/>
    </source>
</evidence>
<keyword evidence="7" id="KW-0413">Isomerase</keyword>
<dbReference type="NCBIfam" id="TIGR00614">
    <property type="entry name" value="recQ_fam"/>
    <property type="match status" value="1"/>
</dbReference>
<dbReference type="GO" id="GO:0005737">
    <property type="term" value="C:cytoplasm"/>
    <property type="evidence" value="ECO:0007669"/>
    <property type="project" value="TreeGrafter"/>
</dbReference>
<feature type="domain" description="Helicase C-terminal" evidence="11">
    <location>
        <begin position="234"/>
        <end position="385"/>
    </location>
</feature>
<gene>
    <name evidence="12" type="ORF">GKE72_15650</name>
</gene>
<dbReference type="PANTHER" id="PTHR13710">
    <property type="entry name" value="DNA HELICASE RECQ FAMILY MEMBER"/>
    <property type="match status" value="1"/>
</dbReference>
<accession>A0A844E489</accession>
<evidence type="ECO:0000259" key="11">
    <source>
        <dbReference type="PROSITE" id="PS51194"/>
    </source>
</evidence>
<dbReference type="InterPro" id="IPR004589">
    <property type="entry name" value="DNA_helicase_ATP-dep_RecQ"/>
</dbReference>
<dbReference type="EC" id="5.6.2.4" evidence="9"/>
<dbReference type="GO" id="GO:0003677">
    <property type="term" value="F:DNA binding"/>
    <property type="evidence" value="ECO:0007669"/>
    <property type="project" value="UniProtKB-KW"/>
</dbReference>
<keyword evidence="6" id="KW-0238">DNA-binding</keyword>
<proteinExistence type="inferred from homology"/>
<dbReference type="GO" id="GO:0005694">
    <property type="term" value="C:chromosome"/>
    <property type="evidence" value="ECO:0007669"/>
    <property type="project" value="TreeGrafter"/>
</dbReference>
<evidence type="ECO:0000256" key="2">
    <source>
        <dbReference type="ARBA" id="ARBA00022741"/>
    </source>
</evidence>
<dbReference type="GO" id="GO:0043138">
    <property type="term" value="F:3'-5' DNA helicase activity"/>
    <property type="evidence" value="ECO:0007669"/>
    <property type="project" value="UniProtKB-EC"/>
</dbReference>
<dbReference type="GO" id="GO:0016787">
    <property type="term" value="F:hydrolase activity"/>
    <property type="evidence" value="ECO:0007669"/>
    <property type="project" value="UniProtKB-KW"/>
</dbReference>
<dbReference type="Proteomes" id="UP000431304">
    <property type="component" value="Unassembled WGS sequence"/>
</dbReference>
<dbReference type="AlphaFoldDB" id="A0A844E489"/>
<keyword evidence="2" id="KW-0547">Nucleotide-binding</keyword>
<evidence type="ECO:0000313" key="12">
    <source>
        <dbReference type="EMBL" id="MSD17459.1"/>
    </source>
</evidence>
<dbReference type="InterPro" id="IPR014001">
    <property type="entry name" value="Helicase_ATP-bd"/>
</dbReference>
<dbReference type="SMART" id="SM00490">
    <property type="entry name" value="HELICc"/>
    <property type="match status" value="1"/>
</dbReference>
<protein>
    <recommendedName>
        <fullName evidence="9">DNA 3'-5' helicase</fullName>
        <ecNumber evidence="9">5.6.2.4</ecNumber>
    </recommendedName>
</protein>
<reference evidence="12 13" key="1">
    <citation type="journal article" date="2019" name="Nat. Med.">
        <title>A library of human gut bacterial isolates paired with longitudinal multiomics data enables mechanistic microbiome research.</title>
        <authorList>
            <person name="Poyet M."/>
            <person name="Groussin M."/>
            <person name="Gibbons S.M."/>
            <person name="Avila-Pacheco J."/>
            <person name="Jiang X."/>
            <person name="Kearney S.M."/>
            <person name="Perrotta A.R."/>
            <person name="Berdy B."/>
            <person name="Zhao S."/>
            <person name="Lieberman T.D."/>
            <person name="Swanson P.K."/>
            <person name="Smith M."/>
            <person name="Roesemann S."/>
            <person name="Alexander J.E."/>
            <person name="Rich S.A."/>
            <person name="Livny J."/>
            <person name="Vlamakis H."/>
            <person name="Clish C."/>
            <person name="Bullock K."/>
            <person name="Deik A."/>
            <person name="Scott J."/>
            <person name="Pierce K.A."/>
            <person name="Xavier R.J."/>
            <person name="Alm E.J."/>
        </authorList>
    </citation>
    <scope>NUCLEOTIDE SEQUENCE [LARGE SCALE GENOMIC DNA]</scope>
    <source>
        <strain evidence="12 13">BIOML-A3</strain>
    </source>
</reference>
<dbReference type="InterPro" id="IPR027417">
    <property type="entry name" value="P-loop_NTPase"/>
</dbReference>
<comment type="caution">
    <text evidence="12">The sequence shown here is derived from an EMBL/GenBank/DDBJ whole genome shotgun (WGS) entry which is preliminary data.</text>
</comment>
<evidence type="ECO:0000256" key="8">
    <source>
        <dbReference type="ARBA" id="ARBA00034617"/>
    </source>
</evidence>
<dbReference type="GO" id="GO:0000724">
    <property type="term" value="P:double-strand break repair via homologous recombination"/>
    <property type="evidence" value="ECO:0007669"/>
    <property type="project" value="TreeGrafter"/>
</dbReference>
<dbReference type="PANTHER" id="PTHR13710:SF105">
    <property type="entry name" value="ATP-DEPENDENT DNA HELICASE Q1"/>
    <property type="match status" value="1"/>
</dbReference>
<dbReference type="CDD" id="cd17920">
    <property type="entry name" value="DEXHc_RecQ"/>
    <property type="match status" value="1"/>
</dbReference>
<organism evidence="12 13">
    <name type="scientific">Eubacterium ramulus</name>
    <dbReference type="NCBI Taxonomy" id="39490"/>
    <lineage>
        <taxon>Bacteria</taxon>
        <taxon>Bacillati</taxon>
        <taxon>Bacillota</taxon>
        <taxon>Clostridia</taxon>
        <taxon>Eubacteriales</taxon>
        <taxon>Eubacteriaceae</taxon>
        <taxon>Eubacterium</taxon>
    </lineage>
</organism>
<dbReference type="GO" id="GO:0005524">
    <property type="term" value="F:ATP binding"/>
    <property type="evidence" value="ECO:0007669"/>
    <property type="project" value="UniProtKB-KW"/>
</dbReference>
<evidence type="ECO:0000256" key="9">
    <source>
        <dbReference type="ARBA" id="ARBA00034808"/>
    </source>
</evidence>
<dbReference type="InterPro" id="IPR011545">
    <property type="entry name" value="DEAD/DEAH_box_helicase_dom"/>
</dbReference>
<evidence type="ECO:0000256" key="1">
    <source>
        <dbReference type="ARBA" id="ARBA00005446"/>
    </source>
</evidence>
<sequence>MEEEVLHKLDDDLKKYFPDFDFKLKDFQKKVISNVIEHGNTLCIMPTGGGKSLIYWMSALELGGISIVVSPLTALISEQAAKIEAQGYDVLAIHGGVSAIKQMKLLTDLANKKTTPQFIFLSPEKIATDGFLEYCLACRKEDIKLLVIDEVHCVSQWGMSFRPFYKRIPDFMNQLFGENKWCKILALTATLNPKELGDICNSFHINKSNIIIQDLLMRSEIQLHTQKFSDEKEKVDKFWEIIKTHQDEKILVYVYRKYSKNGVEDLCASAIERGYKAVTFHGDMSAAERTEIIDKFKTEQINIVFATNAFGMGIDIPNIRVVIHFMIPESVEQYYQEVGRAARDGHGANAYLLYSNKNIEVKKRYFIDGSFPTKEKLECVYKKIAIKPGYATLSYFDDEEIQQCLPYYLDAGLLEIACKGFADLKSLELIKDSVIEKYYNCTKKKGFILTAKKCCVEPKRLPHDIYRAIVNGTAVTKKALERWLILKINKVDIEETDMEQMLSCIEEKKKYKHDLLDYFVYVLDNNSSSLHLHQEIASYLGTDKHNLNKIYETVDGKHVRSKSEVIICNLLHESGLEYQYEEKLFYDNNKWIEPDFTIKLSNNRKIYWEHVGMLGKEDYDTRWSQKIDIYNRYFPGCMVKTYESGSLSKDVKYLIEKIKTL</sequence>
<evidence type="ECO:0000256" key="7">
    <source>
        <dbReference type="ARBA" id="ARBA00023235"/>
    </source>
</evidence>
<dbReference type="InterPro" id="IPR001650">
    <property type="entry name" value="Helicase_C-like"/>
</dbReference>
<dbReference type="Pfam" id="PF00271">
    <property type="entry name" value="Helicase_C"/>
    <property type="match status" value="1"/>
</dbReference>
<dbReference type="PROSITE" id="PS51194">
    <property type="entry name" value="HELICASE_CTER"/>
    <property type="match status" value="1"/>
</dbReference>
<evidence type="ECO:0000256" key="3">
    <source>
        <dbReference type="ARBA" id="ARBA00022801"/>
    </source>
</evidence>